<gene>
    <name evidence="2" type="ORF">BWI75_18760</name>
</gene>
<evidence type="ECO:0000313" key="2">
    <source>
        <dbReference type="EMBL" id="MUL38311.1"/>
    </source>
</evidence>
<keyword evidence="3" id="KW-1185">Reference proteome</keyword>
<reference evidence="2 3" key="1">
    <citation type="journal article" date="2019" name="Front. Microbiol.">
        <title>Genomic Features for Desiccation Tolerance and Sugar Biosynthesis in the Extremophile Gloeocapsopsis sp. UTEX B3054.</title>
        <authorList>
            <person name="Urrejola C."/>
            <person name="Alcorta J."/>
            <person name="Salas L."/>
            <person name="Vasquez M."/>
            <person name="Polz M.F."/>
            <person name="Vicuna R."/>
            <person name="Diez B."/>
        </authorList>
    </citation>
    <scope>NUCLEOTIDE SEQUENCE [LARGE SCALE GENOMIC DNA]</scope>
    <source>
        <strain evidence="2 3">1H9</strain>
    </source>
</reference>
<evidence type="ECO:0000313" key="3">
    <source>
        <dbReference type="Proteomes" id="UP000441797"/>
    </source>
</evidence>
<dbReference type="AlphaFoldDB" id="A0A6N8FZD2"/>
<name>A0A6N8FZD2_9CHRO</name>
<comment type="caution">
    <text evidence="2">The sequence shown here is derived from an EMBL/GenBank/DDBJ whole genome shotgun (WGS) entry which is preliminary data.</text>
</comment>
<sequence length="114" mass="12789">MFNFLLQVVQPIATPLYLLSVSSLLVVLLCSIWMATRDGIAQLKRLHQVPCSRCAYFTGDYRLKCTVHPCKALTEDAINCIDYEPTTHLSRCHAKTCKSEIGVRSLENSSEVVN</sequence>
<dbReference type="Proteomes" id="UP000441797">
    <property type="component" value="Unassembled WGS sequence"/>
</dbReference>
<keyword evidence="1" id="KW-0812">Transmembrane</keyword>
<evidence type="ECO:0000256" key="1">
    <source>
        <dbReference type="SAM" id="Phobius"/>
    </source>
</evidence>
<proteinExistence type="predicted"/>
<feature type="transmembrane region" description="Helical" evidence="1">
    <location>
        <begin position="12"/>
        <end position="35"/>
    </location>
</feature>
<protein>
    <submittedName>
        <fullName evidence="2">Uncharacterized protein</fullName>
    </submittedName>
</protein>
<keyword evidence="1" id="KW-0472">Membrane</keyword>
<dbReference type="EMBL" id="NAPY01000036">
    <property type="protein sequence ID" value="MUL38311.1"/>
    <property type="molecule type" value="Genomic_DNA"/>
</dbReference>
<accession>A0A6N8FZD2</accession>
<keyword evidence="1" id="KW-1133">Transmembrane helix</keyword>
<organism evidence="2 3">
    <name type="scientific">Gloeocapsopsis dulcis AAB1 = 1H9</name>
    <dbReference type="NCBI Taxonomy" id="1433147"/>
    <lineage>
        <taxon>Bacteria</taxon>
        <taxon>Bacillati</taxon>
        <taxon>Cyanobacteriota</taxon>
        <taxon>Cyanophyceae</taxon>
        <taxon>Oscillatoriophycideae</taxon>
        <taxon>Chroococcales</taxon>
        <taxon>Chroococcaceae</taxon>
        <taxon>Gloeocapsopsis</taxon>
        <taxon>Gloeocapsopsis dulcis</taxon>
    </lineage>
</organism>